<dbReference type="Proteomes" id="UP000005237">
    <property type="component" value="Unassembled WGS sequence"/>
</dbReference>
<dbReference type="AlphaFoldDB" id="A0A8R1IUB3"/>
<feature type="transmembrane region" description="Helical" evidence="2">
    <location>
        <begin position="57"/>
        <end position="78"/>
    </location>
</feature>
<dbReference type="EnsemblMetazoa" id="CJA39949.1">
    <property type="protein sequence ID" value="CJA39949.1"/>
    <property type="gene ID" value="WBGene00215797"/>
</dbReference>
<evidence type="ECO:0000313" key="4">
    <source>
        <dbReference type="Proteomes" id="UP000005237"/>
    </source>
</evidence>
<feature type="region of interest" description="Disordered" evidence="1">
    <location>
        <begin position="1"/>
        <end position="26"/>
    </location>
</feature>
<name>A0A8R1IUB3_CAEJA</name>
<evidence type="ECO:0000256" key="2">
    <source>
        <dbReference type="SAM" id="Phobius"/>
    </source>
</evidence>
<keyword evidence="2" id="KW-1133">Transmembrane helix</keyword>
<organism evidence="3 4">
    <name type="scientific">Caenorhabditis japonica</name>
    <dbReference type="NCBI Taxonomy" id="281687"/>
    <lineage>
        <taxon>Eukaryota</taxon>
        <taxon>Metazoa</taxon>
        <taxon>Ecdysozoa</taxon>
        <taxon>Nematoda</taxon>
        <taxon>Chromadorea</taxon>
        <taxon>Rhabditida</taxon>
        <taxon>Rhabditina</taxon>
        <taxon>Rhabditomorpha</taxon>
        <taxon>Rhabditoidea</taxon>
        <taxon>Rhabditidae</taxon>
        <taxon>Peloderinae</taxon>
        <taxon>Caenorhabditis</taxon>
    </lineage>
</organism>
<protein>
    <submittedName>
        <fullName evidence="3">Uncharacterized protein</fullName>
    </submittedName>
</protein>
<keyword evidence="4" id="KW-1185">Reference proteome</keyword>
<feature type="compositionally biased region" description="Basic residues" evidence="1">
    <location>
        <begin position="12"/>
        <end position="21"/>
    </location>
</feature>
<reference evidence="3" key="2">
    <citation type="submission" date="2022-06" db="UniProtKB">
        <authorList>
            <consortium name="EnsemblMetazoa"/>
        </authorList>
    </citation>
    <scope>IDENTIFICATION</scope>
    <source>
        <strain evidence="3">DF5081</strain>
    </source>
</reference>
<evidence type="ECO:0000313" key="3">
    <source>
        <dbReference type="EnsemblMetazoa" id="CJA39949.1"/>
    </source>
</evidence>
<keyword evidence="2" id="KW-0812">Transmembrane</keyword>
<keyword evidence="2" id="KW-0472">Membrane</keyword>
<evidence type="ECO:0000256" key="1">
    <source>
        <dbReference type="SAM" id="MobiDB-lite"/>
    </source>
</evidence>
<sequence length="81" mass="9368">MDRPPANSDLRNKRHNLHFARRPSNVLERLRPSTETAIKAQRLSQSRLFGTRPPNSVYFILLCPILYHVAPVYSMHAINTD</sequence>
<proteinExistence type="predicted"/>
<accession>A0A8R1IUB3</accession>
<reference evidence="4" key="1">
    <citation type="submission" date="2010-08" db="EMBL/GenBank/DDBJ databases">
        <authorList>
            <consortium name="Caenorhabditis japonica Sequencing Consortium"/>
            <person name="Wilson R.K."/>
        </authorList>
    </citation>
    <scope>NUCLEOTIDE SEQUENCE [LARGE SCALE GENOMIC DNA]</scope>
    <source>
        <strain evidence="4">DF5081</strain>
    </source>
</reference>